<organism evidence="2">
    <name type="scientific">Arion vulgaris</name>
    <dbReference type="NCBI Taxonomy" id="1028688"/>
    <lineage>
        <taxon>Eukaryota</taxon>
        <taxon>Metazoa</taxon>
        <taxon>Spiralia</taxon>
        <taxon>Lophotrochozoa</taxon>
        <taxon>Mollusca</taxon>
        <taxon>Gastropoda</taxon>
        <taxon>Heterobranchia</taxon>
        <taxon>Euthyneura</taxon>
        <taxon>Panpulmonata</taxon>
        <taxon>Eupulmonata</taxon>
        <taxon>Stylommatophora</taxon>
        <taxon>Helicina</taxon>
        <taxon>Arionoidea</taxon>
        <taxon>Arionidae</taxon>
        <taxon>Arion</taxon>
    </lineage>
</organism>
<sequence>QQHYLHRPHALLLTTIPFKIVFNKSLNVIKHILFLLGQCTSMTIYNLHQNQQPHQEQTSQIQSIHNNIEANMVTNKKNKKEKLPPVKLDEFLRR</sequence>
<protein>
    <submittedName>
        <fullName evidence="2">Uncharacterized protein</fullName>
    </submittedName>
</protein>
<proteinExistence type="predicted"/>
<dbReference type="EMBL" id="HACG01016375">
    <property type="protein sequence ID" value="CEK63240.1"/>
    <property type="molecule type" value="Transcribed_RNA"/>
</dbReference>
<feature type="region of interest" description="Disordered" evidence="1">
    <location>
        <begin position="75"/>
        <end position="94"/>
    </location>
</feature>
<evidence type="ECO:0000313" key="2">
    <source>
        <dbReference type="EMBL" id="CEK63240.1"/>
    </source>
</evidence>
<reference evidence="2" key="1">
    <citation type="submission" date="2014-12" db="EMBL/GenBank/DDBJ databases">
        <title>Insight into the proteome of Arion vulgaris.</title>
        <authorList>
            <person name="Aradska J."/>
            <person name="Bulat T."/>
            <person name="Smidak R."/>
            <person name="Sarate P."/>
            <person name="Gangsoo J."/>
            <person name="Sialana F."/>
            <person name="Bilban M."/>
            <person name="Lubec G."/>
        </authorList>
    </citation>
    <scope>NUCLEOTIDE SEQUENCE</scope>
    <source>
        <tissue evidence="2">Skin</tissue>
    </source>
</reference>
<feature type="compositionally biased region" description="Basic and acidic residues" evidence="1">
    <location>
        <begin position="81"/>
        <end position="94"/>
    </location>
</feature>
<dbReference type="AlphaFoldDB" id="A0A0B6Z686"/>
<gene>
    <name evidence="2" type="primary">ORF47653</name>
</gene>
<name>A0A0B6Z686_9EUPU</name>
<evidence type="ECO:0000256" key="1">
    <source>
        <dbReference type="SAM" id="MobiDB-lite"/>
    </source>
</evidence>
<feature type="non-terminal residue" evidence="2">
    <location>
        <position position="1"/>
    </location>
</feature>
<accession>A0A0B6Z686</accession>